<dbReference type="InParanoid" id="A0A166NH96"/>
<evidence type="ECO:0000313" key="3">
    <source>
        <dbReference type="Proteomes" id="UP000077266"/>
    </source>
</evidence>
<feature type="compositionally biased region" description="Acidic residues" evidence="1">
    <location>
        <begin position="715"/>
        <end position="736"/>
    </location>
</feature>
<evidence type="ECO:0000313" key="2">
    <source>
        <dbReference type="EMBL" id="KZV79163.1"/>
    </source>
</evidence>
<feature type="compositionally biased region" description="Polar residues" evidence="1">
    <location>
        <begin position="584"/>
        <end position="596"/>
    </location>
</feature>
<evidence type="ECO:0000256" key="1">
    <source>
        <dbReference type="SAM" id="MobiDB-lite"/>
    </source>
</evidence>
<feature type="compositionally biased region" description="Low complexity" evidence="1">
    <location>
        <begin position="536"/>
        <end position="550"/>
    </location>
</feature>
<dbReference type="EMBL" id="KV426669">
    <property type="protein sequence ID" value="KZV79163.1"/>
    <property type="molecule type" value="Genomic_DNA"/>
</dbReference>
<feature type="compositionally biased region" description="Gly residues" evidence="1">
    <location>
        <begin position="660"/>
        <end position="669"/>
    </location>
</feature>
<feature type="compositionally biased region" description="Pro residues" evidence="1">
    <location>
        <begin position="776"/>
        <end position="785"/>
    </location>
</feature>
<feature type="compositionally biased region" description="Low complexity" evidence="1">
    <location>
        <begin position="26"/>
        <end position="36"/>
    </location>
</feature>
<organism evidence="2 3">
    <name type="scientific">Exidia glandulosa HHB12029</name>
    <dbReference type="NCBI Taxonomy" id="1314781"/>
    <lineage>
        <taxon>Eukaryota</taxon>
        <taxon>Fungi</taxon>
        <taxon>Dikarya</taxon>
        <taxon>Basidiomycota</taxon>
        <taxon>Agaricomycotina</taxon>
        <taxon>Agaricomycetes</taxon>
        <taxon>Auriculariales</taxon>
        <taxon>Exidiaceae</taxon>
        <taxon>Exidia</taxon>
    </lineage>
</organism>
<feature type="region of interest" description="Disordered" evidence="1">
    <location>
        <begin position="502"/>
        <end position="883"/>
    </location>
</feature>
<accession>A0A166NH96</accession>
<feature type="region of interest" description="Disordered" evidence="1">
    <location>
        <begin position="1"/>
        <end position="63"/>
    </location>
</feature>
<feature type="compositionally biased region" description="Acidic residues" evidence="1">
    <location>
        <begin position="7"/>
        <end position="25"/>
    </location>
</feature>
<feature type="compositionally biased region" description="Basic residues" evidence="1">
    <location>
        <begin position="597"/>
        <end position="606"/>
    </location>
</feature>
<reference evidence="2 3" key="1">
    <citation type="journal article" date="2016" name="Mol. Biol. Evol.">
        <title>Comparative Genomics of Early-Diverging Mushroom-Forming Fungi Provides Insights into the Origins of Lignocellulose Decay Capabilities.</title>
        <authorList>
            <person name="Nagy L.G."/>
            <person name="Riley R."/>
            <person name="Tritt A."/>
            <person name="Adam C."/>
            <person name="Daum C."/>
            <person name="Floudas D."/>
            <person name="Sun H."/>
            <person name="Yadav J.S."/>
            <person name="Pangilinan J."/>
            <person name="Larsson K.H."/>
            <person name="Matsuura K."/>
            <person name="Barry K."/>
            <person name="Labutti K."/>
            <person name="Kuo R."/>
            <person name="Ohm R.A."/>
            <person name="Bhattacharya S.S."/>
            <person name="Shirouzu T."/>
            <person name="Yoshinaga Y."/>
            <person name="Martin F.M."/>
            <person name="Grigoriev I.V."/>
            <person name="Hibbett D.S."/>
        </authorList>
    </citation>
    <scope>NUCLEOTIDE SEQUENCE [LARGE SCALE GENOMIC DNA]</scope>
    <source>
        <strain evidence="2 3">HHB12029</strain>
    </source>
</reference>
<proteinExistence type="predicted"/>
<feature type="compositionally biased region" description="Low complexity" evidence="1">
    <location>
        <begin position="835"/>
        <end position="851"/>
    </location>
</feature>
<feature type="compositionally biased region" description="Acidic residues" evidence="1">
    <location>
        <begin position="786"/>
        <end position="795"/>
    </location>
</feature>
<feature type="compositionally biased region" description="Acidic residues" evidence="1">
    <location>
        <begin position="614"/>
        <end position="659"/>
    </location>
</feature>
<feature type="compositionally biased region" description="Low complexity" evidence="1">
    <location>
        <begin position="670"/>
        <end position="684"/>
    </location>
</feature>
<gene>
    <name evidence="2" type="ORF">EXIGLDRAFT_707520</name>
</gene>
<name>A0A166NH96_EXIGL</name>
<protein>
    <submittedName>
        <fullName evidence="2">Uncharacterized protein</fullName>
    </submittedName>
</protein>
<sequence>MSPPPLDDNDLDAIELQEMQDDADAMQDGPDADAMQFDADLGPQPAPVGAGSKGKRRAVEEEEEPNIADLVEDFDPDAVDIEDRATIAVNARAWLSGIIREMHDLAKYAGLSHQEVTKLVDAGVSGGTKARYLWNTFQRLWNFKDEYQPLTELKARFGEVSSHVAFAKLQEQVTEVELYNIVAHFALTFPVGTVESTAGMELQFLRETAVDQLARHKYLYNVHNISAITLFTQIDPNLPAGEAMYVVANEASQGFLERLQPLIGQDIRIAHRVHSQYRESEIRLQGVLAMAQAHQAIATQGDDAVARLQAGFDFTRKPDIPAASLYDLEEMKASEMSDLIRDILKKICDAVRADAWPERLTMYTQGKALAMKCFNSIPPNFAVLGLMMVGWPWWVPFPMCPGLKTESGHPLHAPESRWLLMVLLALGIKIVLAREVTAEERDDPLLRTSTNQLPKRAIWESSVITDANHPMRGKKFILYDNLMSNCQDVRTLRIFTGVLKPRPDERHLPRASDAFPRPNLRTSRRVKTTDAATSDPAAQQGASTTPTTSPSRRRGGRATERAPPRSGSRRQPTRSTRKDAPKRASTSKASTSNTVRRSTRGTKAKKSAPTVVDSSEEEAEEGPESEEEEEDEWEEEDGDDDDIDGDAGRDPEDEDEGDGDAAGGEGAGNGEDSTMDDGGAPDPHAGGDDDVPPPPAAPVDPKGKGKAKAAAPEEERQEAEPEEEQEGEAPPEDEDSAFFKNKSIRKTAGATTKAPAPPKGNKMEVVIPARSSIPVPAQPSTPPPADESESTDGDAPETPTPKPGGRRPKSKKFENLPPRDLPSRTHMPNRRMGSPKRAVTPTPAPPAAATASKKRKRALQAEDNDKDLGEGPSSKRQKSVSFAPEAVISEELIALARKVQMNGKPVPSKLPGIQPSKRATFTKAWTNVMASLSDSQPPNIESLTVLSNLFATWSGPKRPETALARAMAEIGFYMQEQEE</sequence>
<keyword evidence="3" id="KW-1185">Reference proteome</keyword>
<dbReference type="AlphaFoldDB" id="A0A166NH96"/>
<dbReference type="Proteomes" id="UP000077266">
    <property type="component" value="Unassembled WGS sequence"/>
</dbReference>